<comment type="caution">
    <text evidence="3">The sequence shown here is derived from an EMBL/GenBank/DDBJ whole genome shotgun (WGS) entry which is preliminary data.</text>
</comment>
<dbReference type="Pfam" id="PF00300">
    <property type="entry name" value="His_Phos_1"/>
    <property type="match status" value="1"/>
</dbReference>
<dbReference type="InterPro" id="IPR050275">
    <property type="entry name" value="PGM_Phosphatase"/>
</dbReference>
<evidence type="ECO:0000313" key="4">
    <source>
        <dbReference type="Proteomes" id="UP000033140"/>
    </source>
</evidence>
<dbReference type="GO" id="GO:0050278">
    <property type="term" value="F:sedoheptulose-bisphosphatase activity"/>
    <property type="evidence" value="ECO:0007669"/>
    <property type="project" value="TreeGrafter"/>
</dbReference>
<dbReference type="PANTHER" id="PTHR48100:SF15">
    <property type="entry name" value="SEDOHEPTULOSE 1,7-BISPHOSPHATASE"/>
    <property type="match status" value="1"/>
</dbReference>
<dbReference type="RefSeq" id="XP_019022764.1">
    <property type="nucleotide sequence ID" value="XM_019167880.1"/>
</dbReference>
<feature type="active site" description="Tele-phosphohistidine intermediate" evidence="1">
    <location>
        <position position="13"/>
    </location>
</feature>
<keyword evidence="4" id="KW-1185">Reference proteome</keyword>
<organism evidence="3 4">
    <name type="scientific">Saitoella complicata (strain BCRC 22490 / CBS 7301 / JCM 7358 / NBRC 10748 / NRRL Y-17804)</name>
    <dbReference type="NCBI Taxonomy" id="698492"/>
    <lineage>
        <taxon>Eukaryota</taxon>
        <taxon>Fungi</taxon>
        <taxon>Dikarya</taxon>
        <taxon>Ascomycota</taxon>
        <taxon>Taphrinomycotina</taxon>
        <taxon>Taphrinomycotina incertae sedis</taxon>
        <taxon>Saitoella</taxon>
    </lineage>
</organism>
<name>A0A0E9NDD4_SAICN</name>
<accession>A0A0E9NDD4</accession>
<dbReference type="OMA" id="GWLIWRD"/>
<dbReference type="STRING" id="698492.A0A0E9NDD4"/>
<gene>
    <name evidence="3" type="ORF">G7K_1608-t1</name>
</gene>
<reference evidence="3 4" key="2">
    <citation type="journal article" date="2014" name="J. Gen. Appl. Microbiol.">
        <title>The early diverging ascomycetous budding yeast Saitoella complicata has three histone deacetylases belonging to the Clr6, Hos2, and Rpd3 lineages.</title>
        <authorList>
            <person name="Nishida H."/>
            <person name="Matsumoto T."/>
            <person name="Kondo S."/>
            <person name="Hamamoto M."/>
            <person name="Yoshikawa H."/>
        </authorList>
    </citation>
    <scope>NUCLEOTIDE SEQUENCE [LARGE SCALE GENOMIC DNA]</scope>
    <source>
        <strain evidence="3 4">NRRL Y-17804</strain>
    </source>
</reference>
<sequence>MGKRDPRLYVLRHGQTAWSEIGKHTSFTDLSLTEKGAELVKKSAAAMVGENKLIDPSRIGKVFVSPRARAQETLALLGLPESVPVETTELLKEYDYGEYEGLLTKEIQEKSGKADWEIWLDGCPGGEMPEQVEARIDVLIQKARKELHEKVYDGTATEEEQQRCDVLFVAHGHILRGTAARWLNLPLNRGRDFQLDAGGVGVLSYEHHTINEPAVNRWNLIAF</sequence>
<evidence type="ECO:0008006" key="5">
    <source>
        <dbReference type="Google" id="ProtNLM"/>
    </source>
</evidence>
<evidence type="ECO:0000313" key="3">
    <source>
        <dbReference type="EMBL" id="GAO47400.1"/>
    </source>
</evidence>
<dbReference type="Proteomes" id="UP000033140">
    <property type="component" value="Unassembled WGS sequence"/>
</dbReference>
<dbReference type="SUPFAM" id="SSF53254">
    <property type="entry name" value="Phosphoglycerate mutase-like"/>
    <property type="match status" value="1"/>
</dbReference>
<proteinExistence type="predicted"/>
<dbReference type="PANTHER" id="PTHR48100">
    <property type="entry name" value="BROAD-SPECIFICITY PHOSPHATASE YOR283W-RELATED"/>
    <property type="match status" value="1"/>
</dbReference>
<evidence type="ECO:0000256" key="1">
    <source>
        <dbReference type="PIRSR" id="PIRSR613078-1"/>
    </source>
</evidence>
<dbReference type="CDD" id="cd07067">
    <property type="entry name" value="HP_PGM_like"/>
    <property type="match status" value="1"/>
</dbReference>
<protein>
    <recommendedName>
        <fullName evidence="5">Phosphoglycerate mutase</fullName>
    </recommendedName>
</protein>
<dbReference type="EMBL" id="BACD03000008">
    <property type="protein sequence ID" value="GAO47400.1"/>
    <property type="molecule type" value="Genomic_DNA"/>
</dbReference>
<evidence type="ECO:0000256" key="2">
    <source>
        <dbReference type="PIRSR" id="PIRSR613078-2"/>
    </source>
</evidence>
<dbReference type="Gene3D" id="3.40.50.1240">
    <property type="entry name" value="Phosphoglycerate mutase-like"/>
    <property type="match status" value="1"/>
</dbReference>
<feature type="binding site" evidence="2">
    <location>
        <begin position="93"/>
        <end position="96"/>
    </location>
    <ligand>
        <name>substrate</name>
    </ligand>
</feature>
<feature type="binding site" evidence="2">
    <location>
        <position position="69"/>
    </location>
    <ligand>
        <name>substrate</name>
    </ligand>
</feature>
<dbReference type="SMART" id="SM00855">
    <property type="entry name" value="PGAM"/>
    <property type="match status" value="1"/>
</dbReference>
<dbReference type="GO" id="GO:0046390">
    <property type="term" value="P:ribose phosphate biosynthetic process"/>
    <property type="evidence" value="ECO:0007669"/>
    <property type="project" value="TreeGrafter"/>
</dbReference>
<feature type="active site" description="Proton donor/acceptor" evidence="1">
    <location>
        <position position="93"/>
    </location>
</feature>
<dbReference type="InterPro" id="IPR029033">
    <property type="entry name" value="His_PPase_superfam"/>
</dbReference>
<reference evidence="3 4" key="3">
    <citation type="journal article" date="2015" name="Genome Announc.">
        <title>Draft Genome Sequence of the Archiascomycetous Yeast Saitoella complicata.</title>
        <authorList>
            <person name="Yamauchi K."/>
            <person name="Kondo S."/>
            <person name="Hamamoto M."/>
            <person name="Takahashi Y."/>
            <person name="Ogura Y."/>
            <person name="Hayashi T."/>
            <person name="Nishida H."/>
        </authorList>
    </citation>
    <scope>NUCLEOTIDE SEQUENCE [LARGE SCALE GENOMIC DNA]</scope>
    <source>
        <strain evidence="3 4">NRRL Y-17804</strain>
    </source>
</reference>
<reference evidence="3 4" key="1">
    <citation type="journal article" date="2011" name="J. Gen. Appl. Microbiol.">
        <title>Draft genome sequencing of the enigmatic yeast Saitoella complicata.</title>
        <authorList>
            <person name="Nishida H."/>
            <person name="Hamamoto M."/>
            <person name="Sugiyama J."/>
        </authorList>
    </citation>
    <scope>NUCLEOTIDE SEQUENCE [LARGE SCALE GENOMIC DNA]</scope>
    <source>
        <strain evidence="3 4">NRRL Y-17804</strain>
    </source>
</reference>
<dbReference type="InterPro" id="IPR013078">
    <property type="entry name" value="His_Pase_superF_clade-1"/>
</dbReference>
<dbReference type="OrthoDB" id="4818801at2759"/>
<dbReference type="AlphaFoldDB" id="A0A0E9NDD4"/>